<comment type="caution">
    <text evidence="1">The sequence shown here is derived from an EMBL/GenBank/DDBJ whole genome shotgun (WGS) entry which is preliminary data.</text>
</comment>
<protein>
    <submittedName>
        <fullName evidence="1">Uncharacterized protein</fullName>
    </submittedName>
</protein>
<dbReference type="AlphaFoldDB" id="A0A8J2SR44"/>
<sequence>MVISSDFFFFLGVLSCLGIHCKTLYVNRQNPVGP</sequence>
<accession>A0A8J2SR44</accession>
<organism evidence="1 2">
    <name type="scientific">Pelagomonas calceolata</name>
    <dbReference type="NCBI Taxonomy" id="35677"/>
    <lineage>
        <taxon>Eukaryota</taxon>
        <taxon>Sar</taxon>
        <taxon>Stramenopiles</taxon>
        <taxon>Ochrophyta</taxon>
        <taxon>Pelagophyceae</taxon>
        <taxon>Pelagomonadales</taxon>
        <taxon>Pelagomonadaceae</taxon>
        <taxon>Pelagomonas</taxon>
    </lineage>
</organism>
<gene>
    <name evidence="1" type="ORF">PECAL_3P28750</name>
</gene>
<reference evidence="1" key="1">
    <citation type="submission" date="2021-11" db="EMBL/GenBank/DDBJ databases">
        <authorList>
            <consortium name="Genoscope - CEA"/>
            <person name="William W."/>
        </authorList>
    </citation>
    <scope>NUCLEOTIDE SEQUENCE</scope>
</reference>
<dbReference type="EMBL" id="CAKKNE010000003">
    <property type="protein sequence ID" value="CAH0372826.1"/>
    <property type="molecule type" value="Genomic_DNA"/>
</dbReference>
<keyword evidence="2" id="KW-1185">Reference proteome</keyword>
<evidence type="ECO:0000313" key="1">
    <source>
        <dbReference type="EMBL" id="CAH0372826.1"/>
    </source>
</evidence>
<proteinExistence type="predicted"/>
<name>A0A8J2SR44_9STRA</name>
<evidence type="ECO:0000313" key="2">
    <source>
        <dbReference type="Proteomes" id="UP000789595"/>
    </source>
</evidence>
<dbReference type="Proteomes" id="UP000789595">
    <property type="component" value="Unassembled WGS sequence"/>
</dbReference>